<organism evidence="3 4">
    <name type="scientific">Chloropicon roscoffensis</name>
    <dbReference type="NCBI Taxonomy" id="1461544"/>
    <lineage>
        <taxon>Eukaryota</taxon>
        <taxon>Viridiplantae</taxon>
        <taxon>Chlorophyta</taxon>
        <taxon>Chloropicophyceae</taxon>
        <taxon>Chloropicales</taxon>
        <taxon>Chloropicaceae</taxon>
        <taxon>Chloropicon</taxon>
    </lineage>
</organism>
<evidence type="ECO:0000256" key="1">
    <source>
        <dbReference type="SAM" id="MobiDB-lite"/>
    </source>
</evidence>
<name>A0AAX4PGA4_9CHLO</name>
<evidence type="ECO:0000313" key="3">
    <source>
        <dbReference type="EMBL" id="WZN65279.1"/>
    </source>
</evidence>
<feature type="compositionally biased region" description="Acidic residues" evidence="1">
    <location>
        <begin position="9"/>
        <end position="19"/>
    </location>
</feature>
<accession>A0AAX4PGA4</accession>
<evidence type="ECO:0000256" key="2">
    <source>
        <dbReference type="SAM" id="Phobius"/>
    </source>
</evidence>
<protein>
    <submittedName>
        <fullName evidence="3">Uncharacterized protein</fullName>
    </submittedName>
</protein>
<evidence type="ECO:0000313" key="4">
    <source>
        <dbReference type="Proteomes" id="UP001472866"/>
    </source>
</evidence>
<feature type="compositionally biased region" description="Pro residues" evidence="1">
    <location>
        <begin position="26"/>
        <end position="63"/>
    </location>
</feature>
<reference evidence="3 4" key="1">
    <citation type="submission" date="2024-03" db="EMBL/GenBank/DDBJ databases">
        <title>Complete genome sequence of the green alga Chloropicon roscoffensis RCC1871.</title>
        <authorList>
            <person name="Lemieux C."/>
            <person name="Pombert J.-F."/>
            <person name="Otis C."/>
            <person name="Turmel M."/>
        </authorList>
    </citation>
    <scope>NUCLEOTIDE SEQUENCE [LARGE SCALE GENOMIC DNA]</scope>
    <source>
        <strain evidence="3 4">RCC1871</strain>
    </source>
</reference>
<dbReference type="EMBL" id="CP151511">
    <property type="protein sequence ID" value="WZN65279.1"/>
    <property type="molecule type" value="Genomic_DNA"/>
</dbReference>
<feature type="transmembrane region" description="Helical" evidence="2">
    <location>
        <begin position="494"/>
        <end position="515"/>
    </location>
</feature>
<proteinExistence type="predicted"/>
<sequence>MHDGLAPGDGEDGVDDDQNDGVGDLPAPPPPDVPNPPPLPVPSPPPPTPTPPPPTPTPTPAPPAEEECPESTTAALGGLFANFTTACAIPAVDDPGVCDKIQENYYAHPECEDLMNSMVEIELDSLACLAYLLTLNETQAEVVTLLTECFADEEGENEGSEDSSQRWEGVAYDPYLVSCRVFVDTFPPVELDDITDAYGVFKINGLASGEITQGKLKVQPAAQGAATQLPEGSSICHDSITRLRFTVPLEAPLAAKVVSPLTTLVSHTETTTDAQDIVRHALGMDGQVDLLTYNTVAELYKNAAGASNVLKQTAQILNIVNQGQSLFDGTSIAEEMFKSVAKQMSSHYDARSAGRRRGLLQAGTFDLTSSSFVSDLFKDAATSVGSTVSAEVIDAVSDSVASLNNVIKETEGASGAGILEEMAKVDIVLQTDVKDQVSKLVAGTIDTEVFKASTTTEVVKNKVAETVVPVDVSKYLASALDDGGDDNKGLSLEIIIIGGACILFLVGALIGVYYMQKKGKKGQAIYNQQQYYGSGGQALPAHLYKGKQSIGERLHLEEDDTVTTKYNPAFGKDLGDDEGGDEEEGGGLFNLLDQFGLSSMMMAGSDDEEA</sequence>
<dbReference type="Proteomes" id="UP001472866">
    <property type="component" value="Chromosome 11"/>
</dbReference>
<keyword evidence="2" id="KW-1133">Transmembrane helix</keyword>
<keyword evidence="2" id="KW-0472">Membrane</keyword>
<gene>
    <name evidence="3" type="ORF">HKI87_11g68360</name>
</gene>
<keyword evidence="2" id="KW-0812">Transmembrane</keyword>
<dbReference type="PRINTS" id="PR01217">
    <property type="entry name" value="PRICHEXTENSN"/>
</dbReference>
<feature type="region of interest" description="Disordered" evidence="1">
    <location>
        <begin position="1"/>
        <end position="69"/>
    </location>
</feature>
<dbReference type="AlphaFoldDB" id="A0AAX4PGA4"/>
<keyword evidence="4" id="KW-1185">Reference proteome</keyword>